<dbReference type="AlphaFoldDB" id="I9DP79"/>
<sequence>MTRQRGATLIEVLITLLILKVGLLGVLATQLQALRLASEATQRTTVVALSRDILQQLRFYQQPVATHNYQVSGALNAVNCSAAAPCQHYNSKQFLIRHWQQQWLADQGYGLLLQPAFCLHQQQGKLQLEASWQARVQPLSVAHSSCQAGAGRGLFHLGLPE</sequence>
<dbReference type="NCBIfam" id="TIGR02523">
    <property type="entry name" value="type_IV_pilV"/>
    <property type="match status" value="1"/>
</dbReference>
<evidence type="ECO:0000313" key="3">
    <source>
        <dbReference type="Proteomes" id="UP000035062"/>
    </source>
</evidence>
<dbReference type="RefSeq" id="WP_008985707.1">
    <property type="nucleotide sequence ID" value="NZ_AKKU01000026.1"/>
</dbReference>
<organism evidence="2 3">
    <name type="scientific">Alishewanella agri BL06</name>
    <dbReference type="NCBI Taxonomy" id="1195246"/>
    <lineage>
        <taxon>Bacteria</taxon>
        <taxon>Pseudomonadati</taxon>
        <taxon>Pseudomonadota</taxon>
        <taxon>Gammaproteobacteria</taxon>
        <taxon>Alteromonadales</taxon>
        <taxon>Alteromonadaceae</taxon>
        <taxon>Alishewanella</taxon>
    </lineage>
</organism>
<accession>I9DP79</accession>
<keyword evidence="1" id="KW-0472">Membrane</keyword>
<keyword evidence="1" id="KW-1133">Transmembrane helix</keyword>
<gene>
    <name evidence="2" type="ORF">AGRI_14815</name>
</gene>
<dbReference type="PATRIC" id="fig|1195246.3.peg.2938"/>
<protein>
    <submittedName>
        <fullName evidence="2">Type IV pilus biogenesis protein</fullName>
    </submittedName>
</protein>
<feature type="transmembrane region" description="Helical" evidence="1">
    <location>
        <begin position="7"/>
        <end position="28"/>
    </location>
</feature>
<dbReference type="EMBL" id="AKKU01000026">
    <property type="protein sequence ID" value="EIW87800.1"/>
    <property type="molecule type" value="Genomic_DNA"/>
</dbReference>
<dbReference type="InterPro" id="IPR013362">
    <property type="entry name" value="Pilus_4_PilV"/>
</dbReference>
<dbReference type="eggNOG" id="COG4967">
    <property type="taxonomic scope" value="Bacteria"/>
</dbReference>
<dbReference type="STRING" id="1195246.AGRI_14815"/>
<keyword evidence="3" id="KW-1185">Reference proteome</keyword>
<name>I9DP79_9ALTE</name>
<comment type="caution">
    <text evidence="2">The sequence shown here is derived from an EMBL/GenBank/DDBJ whole genome shotgun (WGS) entry which is preliminary data.</text>
</comment>
<keyword evidence="1" id="KW-0812">Transmembrane</keyword>
<proteinExistence type="predicted"/>
<reference evidence="2 3" key="1">
    <citation type="journal article" date="2012" name="J. Bacteriol.">
        <title>Genome Sequence of Pectin-Degrading Alishewanella agri, Isolated from Landfill Soil.</title>
        <authorList>
            <person name="Kim J."/>
            <person name="Jung J."/>
            <person name="Sung J.S."/>
            <person name="Chun J."/>
            <person name="Park W."/>
        </authorList>
    </citation>
    <scope>NUCLEOTIDE SEQUENCE [LARGE SCALE GENOMIC DNA]</scope>
    <source>
        <strain evidence="2 3">BL06</strain>
    </source>
</reference>
<dbReference type="InterPro" id="IPR012902">
    <property type="entry name" value="N_methyl_site"/>
</dbReference>
<dbReference type="Pfam" id="PF07963">
    <property type="entry name" value="N_methyl"/>
    <property type="match status" value="1"/>
</dbReference>
<evidence type="ECO:0000313" key="2">
    <source>
        <dbReference type="EMBL" id="EIW87800.1"/>
    </source>
</evidence>
<dbReference type="Proteomes" id="UP000035062">
    <property type="component" value="Unassembled WGS sequence"/>
</dbReference>
<evidence type="ECO:0000256" key="1">
    <source>
        <dbReference type="SAM" id="Phobius"/>
    </source>
</evidence>